<dbReference type="InterPro" id="IPR003607">
    <property type="entry name" value="HD/PDEase_dom"/>
</dbReference>
<dbReference type="InterPro" id="IPR002941">
    <property type="entry name" value="DNA_methylase_N4/N6"/>
</dbReference>
<keyword evidence="2" id="KW-0808">Transferase</keyword>
<dbReference type="PANTHER" id="PTHR11373:SF4">
    <property type="entry name" value="DEOXYNUCLEOSIDE TRIPHOSPHATE TRIPHOSPHOHYDROLASE SAMHD1"/>
    <property type="match status" value="1"/>
</dbReference>
<keyword evidence="1" id="KW-0489">Methyltransferase</keyword>
<dbReference type="SUPFAM" id="SSF109604">
    <property type="entry name" value="HD-domain/PDEase-like"/>
    <property type="match status" value="1"/>
</dbReference>
<sequence>MKFRDILYGTIDIPDWLLPFLSIPEFVRLRGVRLSNIDSIEFKDFGGPMRWEHSIGVAYLALTYSKQNKLSFQDTVNLTLAALLHDIGTPPFAHTVEHILAGFDHEEEAVKLLSEGDLWDSGIFEGESPQFHKLCKELNKSQNITIVPKEIAEYIIGKGKHGFLINGSIDLDNIDNLIRACLFLGKEIDRTVPYELLKWLSNFQSAPTDIYKLNNRAVIAWIEYRNFLYGNFFNSTEVELGRQAFLQHLIRRAFNEGLTRKSIIWSTDESLLFLIGNHASNNNLYPNTLKSLVKSFKLLEQTYRYTSIPIEDENDLRKLSNPLFANWLEVELSNEFFEPFVIINQRKYQEKSTLFTPIAGEIQIYKLKTTSLKVNQLPDFIKKEISRNLSGSTIESEFSRILKEKMKQWIVSEPWHTFDEKRKDNLISNLAHEKDWSFKHDTNNNIHIYQATFVNSIPRCLISSLGLQGELILDPFGGTGQTAEEAIKLGCDVIISDNNAIANLATQAKFSYLTSKQRMFIKNIFNSNYKKTNISFDFPEYDLIRLWYNEQTLEELVRIKAYINSIDEDVVNKFLLNCFSDILMSSSSRNGKGHSYFADNTPLAKGQTDIPYQNAYILFESKVNKNISIIEQFYSLLERKNKESEVELKRIKILKEDVKILTPKLINVSEHSVAGIITSPPYLCMIDYTLGQRLSYLWLFPDLMEPDFKKEIGSRRNRTNPEKALTDYLDNIKLFAENSKLFLRKNGYLSTIIGAPTANSFRDKKIIARIDEIFENLGFRKIWDTYRPISKHRNHGLTSLDEERISVHILE</sequence>
<dbReference type="EMBL" id="SNRY01000765">
    <property type="protein sequence ID" value="KAA6336738.1"/>
    <property type="molecule type" value="Genomic_DNA"/>
</dbReference>
<protein>
    <recommendedName>
        <fullName evidence="3">HD/PDEase domain-containing protein</fullName>
    </recommendedName>
</protein>
<dbReference type="Gene3D" id="1.10.3210.10">
    <property type="entry name" value="Hypothetical protein af1432"/>
    <property type="match status" value="1"/>
</dbReference>
<evidence type="ECO:0000259" key="3">
    <source>
        <dbReference type="SMART" id="SM00471"/>
    </source>
</evidence>
<dbReference type="GO" id="GO:0008170">
    <property type="term" value="F:N-methyltransferase activity"/>
    <property type="evidence" value="ECO:0007669"/>
    <property type="project" value="InterPro"/>
</dbReference>
<evidence type="ECO:0000256" key="1">
    <source>
        <dbReference type="ARBA" id="ARBA00022603"/>
    </source>
</evidence>
<dbReference type="PANTHER" id="PTHR11373">
    <property type="entry name" value="DEOXYNUCLEOSIDE TRIPHOSPHATE TRIPHOSPHOHYDROLASE"/>
    <property type="match status" value="1"/>
</dbReference>
<gene>
    <name evidence="4" type="ORF">EZS27_015120</name>
</gene>
<dbReference type="SUPFAM" id="SSF53335">
    <property type="entry name" value="S-adenosyl-L-methionine-dependent methyltransferases"/>
    <property type="match status" value="3"/>
</dbReference>
<dbReference type="Pfam" id="PF01555">
    <property type="entry name" value="N6_N4_Mtase"/>
    <property type="match status" value="1"/>
</dbReference>
<dbReference type="GO" id="GO:0008832">
    <property type="term" value="F:dGTPase activity"/>
    <property type="evidence" value="ECO:0007669"/>
    <property type="project" value="TreeGrafter"/>
</dbReference>
<proteinExistence type="predicted"/>
<dbReference type="Gene3D" id="3.40.50.150">
    <property type="entry name" value="Vaccinia Virus protein VP39"/>
    <property type="match status" value="2"/>
</dbReference>
<feature type="domain" description="HD/PDEase" evidence="3">
    <location>
        <begin position="46"/>
        <end position="186"/>
    </location>
</feature>
<dbReference type="InterPro" id="IPR050135">
    <property type="entry name" value="dGTPase-like"/>
</dbReference>
<dbReference type="AlphaFoldDB" id="A0A5J4RT51"/>
<reference evidence="4" key="1">
    <citation type="submission" date="2019-03" db="EMBL/GenBank/DDBJ databases">
        <title>Single cell metagenomics reveals metabolic interactions within the superorganism composed of flagellate Streblomastix strix and complex community of Bacteroidetes bacteria on its surface.</title>
        <authorList>
            <person name="Treitli S.C."/>
            <person name="Kolisko M."/>
            <person name="Husnik F."/>
            <person name="Keeling P."/>
            <person name="Hampl V."/>
        </authorList>
    </citation>
    <scope>NUCLEOTIDE SEQUENCE</scope>
    <source>
        <strain evidence="4">STM</strain>
    </source>
</reference>
<dbReference type="InterPro" id="IPR006674">
    <property type="entry name" value="HD_domain"/>
</dbReference>
<evidence type="ECO:0000256" key="2">
    <source>
        <dbReference type="ARBA" id="ARBA00022679"/>
    </source>
</evidence>
<name>A0A5J4RT51_9ZZZZ</name>
<organism evidence="4">
    <name type="scientific">termite gut metagenome</name>
    <dbReference type="NCBI Taxonomy" id="433724"/>
    <lineage>
        <taxon>unclassified sequences</taxon>
        <taxon>metagenomes</taxon>
        <taxon>organismal metagenomes</taxon>
    </lineage>
</organism>
<dbReference type="GO" id="GO:0032259">
    <property type="term" value="P:methylation"/>
    <property type="evidence" value="ECO:0007669"/>
    <property type="project" value="UniProtKB-KW"/>
</dbReference>
<dbReference type="Pfam" id="PF01966">
    <property type="entry name" value="HD"/>
    <property type="match status" value="1"/>
</dbReference>
<dbReference type="InterPro" id="IPR029063">
    <property type="entry name" value="SAM-dependent_MTases_sf"/>
</dbReference>
<dbReference type="GO" id="GO:0003677">
    <property type="term" value="F:DNA binding"/>
    <property type="evidence" value="ECO:0007669"/>
    <property type="project" value="InterPro"/>
</dbReference>
<comment type="caution">
    <text evidence="4">The sequence shown here is derived from an EMBL/GenBank/DDBJ whole genome shotgun (WGS) entry which is preliminary data.</text>
</comment>
<dbReference type="GO" id="GO:0006203">
    <property type="term" value="P:dGTP catabolic process"/>
    <property type="evidence" value="ECO:0007669"/>
    <property type="project" value="TreeGrafter"/>
</dbReference>
<dbReference type="SMART" id="SM00471">
    <property type="entry name" value="HDc"/>
    <property type="match status" value="1"/>
</dbReference>
<accession>A0A5J4RT51</accession>
<dbReference type="CDD" id="cd00077">
    <property type="entry name" value="HDc"/>
    <property type="match status" value="1"/>
</dbReference>
<evidence type="ECO:0000313" key="4">
    <source>
        <dbReference type="EMBL" id="KAA6336738.1"/>
    </source>
</evidence>